<proteinExistence type="predicted"/>
<organism evidence="2 3">
    <name type="scientific">Glarea lozoyensis (strain ATCC 20868 / MF5171)</name>
    <dbReference type="NCBI Taxonomy" id="1116229"/>
    <lineage>
        <taxon>Eukaryota</taxon>
        <taxon>Fungi</taxon>
        <taxon>Dikarya</taxon>
        <taxon>Ascomycota</taxon>
        <taxon>Pezizomycotina</taxon>
        <taxon>Leotiomycetes</taxon>
        <taxon>Helotiales</taxon>
        <taxon>Helotiaceae</taxon>
        <taxon>Glarea</taxon>
    </lineage>
</organism>
<accession>S3CLM6</accession>
<protein>
    <submittedName>
        <fullName evidence="2">Uncharacterized protein</fullName>
    </submittedName>
</protein>
<dbReference type="KEGG" id="glz:GLAREA_02553"/>
<dbReference type="EMBL" id="KE145370">
    <property type="protein sequence ID" value="EPE26640.1"/>
    <property type="molecule type" value="Genomic_DNA"/>
</dbReference>
<dbReference type="AlphaFoldDB" id="S3CLM6"/>
<feature type="region of interest" description="Disordered" evidence="1">
    <location>
        <begin position="79"/>
        <end position="101"/>
    </location>
</feature>
<evidence type="ECO:0000313" key="2">
    <source>
        <dbReference type="EMBL" id="EPE26640.1"/>
    </source>
</evidence>
<dbReference type="HOGENOM" id="CLU_2291980_0_0_1"/>
<evidence type="ECO:0000313" key="3">
    <source>
        <dbReference type="Proteomes" id="UP000016922"/>
    </source>
</evidence>
<sequence>MPPPGDIAQKARRRAADSSLKQCHCATAPRREDAHLGLRASRIISIALELQALQTPAPDFSSPLIASLRMDSAWPMTPVALPDGPHSYPLRRSNALETRAR</sequence>
<dbReference type="RefSeq" id="XP_008085830.1">
    <property type="nucleotide sequence ID" value="XM_008087639.1"/>
</dbReference>
<gene>
    <name evidence="2" type="ORF">GLAREA_02553</name>
</gene>
<dbReference type="GeneID" id="19461610"/>
<evidence type="ECO:0000256" key="1">
    <source>
        <dbReference type="SAM" id="MobiDB-lite"/>
    </source>
</evidence>
<dbReference type="Proteomes" id="UP000016922">
    <property type="component" value="Unassembled WGS sequence"/>
</dbReference>
<reference evidence="2 3" key="1">
    <citation type="journal article" date="2013" name="BMC Genomics">
        <title>Genomics-driven discovery of the pneumocandin biosynthetic gene cluster in the fungus Glarea lozoyensis.</title>
        <authorList>
            <person name="Chen L."/>
            <person name="Yue Q."/>
            <person name="Zhang X."/>
            <person name="Xiang M."/>
            <person name="Wang C."/>
            <person name="Li S."/>
            <person name="Che Y."/>
            <person name="Ortiz-Lopez F.J."/>
            <person name="Bills G.F."/>
            <person name="Liu X."/>
            <person name="An Z."/>
        </authorList>
    </citation>
    <scope>NUCLEOTIDE SEQUENCE [LARGE SCALE GENOMIC DNA]</scope>
    <source>
        <strain evidence="3">ATCC 20868 / MF5171</strain>
    </source>
</reference>
<name>S3CLM6_GLAL2</name>
<feature type="region of interest" description="Disordered" evidence="1">
    <location>
        <begin position="1"/>
        <end position="26"/>
    </location>
</feature>
<keyword evidence="3" id="KW-1185">Reference proteome</keyword>